<dbReference type="EMBL" id="JAGSXH010000099">
    <property type="protein sequence ID" value="MBS2965768.1"/>
    <property type="molecule type" value="Genomic_DNA"/>
</dbReference>
<feature type="transmembrane region" description="Helical" evidence="2">
    <location>
        <begin position="18"/>
        <end position="40"/>
    </location>
</feature>
<name>A0A8J8BDY2_9ACTN</name>
<evidence type="ECO:0000313" key="3">
    <source>
        <dbReference type="EMBL" id="MBS2965768.1"/>
    </source>
</evidence>
<feature type="compositionally biased region" description="Low complexity" evidence="1">
    <location>
        <begin position="316"/>
        <end position="331"/>
    </location>
</feature>
<keyword evidence="2" id="KW-0812">Transmembrane</keyword>
<comment type="caution">
    <text evidence="3">The sequence shown here is derived from an EMBL/GenBank/DDBJ whole genome shotgun (WGS) entry which is preliminary data.</text>
</comment>
<dbReference type="Proteomes" id="UP000677913">
    <property type="component" value="Unassembled WGS sequence"/>
</dbReference>
<dbReference type="AlphaFoldDB" id="A0A8J8BDY2"/>
<keyword evidence="2" id="KW-1133">Transmembrane helix</keyword>
<evidence type="ECO:0000256" key="1">
    <source>
        <dbReference type="SAM" id="MobiDB-lite"/>
    </source>
</evidence>
<dbReference type="RefSeq" id="WP_211470168.1">
    <property type="nucleotide sequence ID" value="NZ_JAGSXH010000099.1"/>
</dbReference>
<evidence type="ECO:0000313" key="4">
    <source>
        <dbReference type="Proteomes" id="UP000677913"/>
    </source>
</evidence>
<keyword evidence="4" id="KW-1185">Reference proteome</keyword>
<feature type="transmembrane region" description="Helical" evidence="2">
    <location>
        <begin position="87"/>
        <end position="108"/>
    </location>
</feature>
<sequence>GCMSDVVRQWRPSTAGRVAAALVTAMYWLLSVVTIAVAVNGGISVPWLLLCLVVFAWPAAEGVGYAFRYRIILSEDELTIVGLRQITRLPLALIVRAHTTSLGIVFVLSDGRRRRARGVETSRYQRWSGDYTRADELIDAVLAAADHARDAHAAHELSTPAATDPPRKVASARPRAVQLTLLALLALMALMALSLALIVHLVADDFGSIKSTSTTKPRYHPVFKLGDCLQDPAAPDDNPLVPVSCTKSHTAQIYAISSATAFSGCDDALLDQSALPGIVSHETMTLSQNGVGVTACLIVTQAVTRSLINLPPPPGGTSSASAAAAPVESPA</sequence>
<accession>A0A8J8BDY2</accession>
<reference evidence="3" key="1">
    <citation type="submission" date="2021-04" db="EMBL/GenBank/DDBJ databases">
        <title>Genome based classification of Actinospica acidithermotolerans sp. nov., an actinobacterium isolated from an Indonesian hot spring.</title>
        <authorList>
            <person name="Kusuma A.B."/>
            <person name="Putra K.E."/>
            <person name="Nafisah S."/>
            <person name="Loh J."/>
            <person name="Nouioui I."/>
            <person name="Goodfellow M."/>
        </authorList>
    </citation>
    <scope>NUCLEOTIDE SEQUENCE</scope>
    <source>
        <strain evidence="3">DSM 45618</strain>
    </source>
</reference>
<gene>
    <name evidence="3" type="ORF">KGA66_22135</name>
</gene>
<proteinExistence type="predicted"/>
<feature type="transmembrane region" description="Helical" evidence="2">
    <location>
        <begin position="47"/>
        <end position="67"/>
    </location>
</feature>
<organism evidence="3 4">
    <name type="scientific">Actinocrinis puniceicyclus</name>
    <dbReference type="NCBI Taxonomy" id="977794"/>
    <lineage>
        <taxon>Bacteria</taxon>
        <taxon>Bacillati</taxon>
        <taxon>Actinomycetota</taxon>
        <taxon>Actinomycetes</taxon>
        <taxon>Catenulisporales</taxon>
        <taxon>Actinospicaceae</taxon>
        <taxon>Actinocrinis</taxon>
    </lineage>
</organism>
<feature type="transmembrane region" description="Helical" evidence="2">
    <location>
        <begin position="181"/>
        <end position="203"/>
    </location>
</feature>
<protein>
    <submittedName>
        <fullName evidence="3">Uncharacterized protein</fullName>
    </submittedName>
</protein>
<evidence type="ECO:0000256" key="2">
    <source>
        <dbReference type="SAM" id="Phobius"/>
    </source>
</evidence>
<feature type="non-terminal residue" evidence="3">
    <location>
        <position position="1"/>
    </location>
</feature>
<keyword evidence="2" id="KW-0472">Membrane</keyword>
<feature type="region of interest" description="Disordered" evidence="1">
    <location>
        <begin position="310"/>
        <end position="331"/>
    </location>
</feature>